<dbReference type="Proteomes" id="UP000299102">
    <property type="component" value="Unassembled WGS sequence"/>
</dbReference>
<proteinExistence type="predicted"/>
<organism evidence="3 4">
    <name type="scientific">Eumeta variegata</name>
    <name type="common">Bagworm moth</name>
    <name type="synonym">Eumeta japonica</name>
    <dbReference type="NCBI Taxonomy" id="151549"/>
    <lineage>
        <taxon>Eukaryota</taxon>
        <taxon>Metazoa</taxon>
        <taxon>Ecdysozoa</taxon>
        <taxon>Arthropoda</taxon>
        <taxon>Hexapoda</taxon>
        <taxon>Insecta</taxon>
        <taxon>Pterygota</taxon>
        <taxon>Neoptera</taxon>
        <taxon>Endopterygota</taxon>
        <taxon>Lepidoptera</taxon>
        <taxon>Glossata</taxon>
        <taxon>Ditrysia</taxon>
        <taxon>Tineoidea</taxon>
        <taxon>Psychidae</taxon>
        <taxon>Oiketicinae</taxon>
        <taxon>Eumeta</taxon>
    </lineage>
</organism>
<evidence type="ECO:0000313" key="3">
    <source>
        <dbReference type="EMBL" id="GBP29629.1"/>
    </source>
</evidence>
<comment type="caution">
    <text evidence="3">The sequence shown here is derived from an EMBL/GenBank/DDBJ whole genome shotgun (WGS) entry which is preliminary data.</text>
</comment>
<feature type="region of interest" description="Disordered" evidence="1">
    <location>
        <begin position="362"/>
        <end position="381"/>
    </location>
</feature>
<evidence type="ECO:0000313" key="4">
    <source>
        <dbReference type="Proteomes" id="UP000299102"/>
    </source>
</evidence>
<dbReference type="EMBL" id="BGZK01000222">
    <property type="protein sequence ID" value="GBP29629.1"/>
    <property type="molecule type" value="Genomic_DNA"/>
</dbReference>
<feature type="transmembrane region" description="Helical" evidence="2">
    <location>
        <begin position="67"/>
        <end position="95"/>
    </location>
</feature>
<name>A0A4C1UTJ9_EUMVA</name>
<dbReference type="AlphaFoldDB" id="A0A4C1UTJ9"/>
<protein>
    <submittedName>
        <fullName evidence="3">Uncharacterized protein</fullName>
    </submittedName>
</protein>
<reference evidence="3 4" key="1">
    <citation type="journal article" date="2019" name="Commun. Biol.">
        <title>The bagworm genome reveals a unique fibroin gene that provides high tensile strength.</title>
        <authorList>
            <person name="Kono N."/>
            <person name="Nakamura H."/>
            <person name="Ohtoshi R."/>
            <person name="Tomita M."/>
            <person name="Numata K."/>
            <person name="Arakawa K."/>
        </authorList>
    </citation>
    <scope>NUCLEOTIDE SEQUENCE [LARGE SCALE GENOMIC DNA]</scope>
</reference>
<gene>
    <name evidence="3" type="ORF">EVAR_79178_1</name>
</gene>
<keyword evidence="2" id="KW-1133">Transmembrane helix</keyword>
<evidence type="ECO:0000256" key="1">
    <source>
        <dbReference type="SAM" id="MobiDB-lite"/>
    </source>
</evidence>
<feature type="region of interest" description="Disordered" evidence="1">
    <location>
        <begin position="1"/>
        <end position="35"/>
    </location>
</feature>
<keyword evidence="4" id="KW-1185">Reference proteome</keyword>
<sequence length="407" mass="46076">MQIEGFEPWPPTPAQCGMGAVEQRRHRRDDRGPRPTAFNVLSEARSVLFKIMLQVTRQQPKLRVQEIFEVTSITLTLTIVLIAKVLGLIILTLALKMKNFQAAVDRTSLCSGSLTVNIRPLNSHIESLQTSSAHVTLRNGVLASFIIFYSRHLACAQAAVAEGITLLRAKSEINFRLSLEEYVEHAPDIITSWIDRRVLIKPFLHTLESRLSHRLRSQHRSVTELDRRRRWSHDTSFAPSVVKLSVVNHVYYWSPPPMDTRNSREPPVRRRSFRDNEVMKGKWDTGTLTHRTKSTAKTITSRLYSVRAVSHRSSRSIFVLQPSRPQRDSATYHAVDFIATSLKNCQKSVNLANKKADPQISAAAATATARRSPTPTPRRAAWRTRNAQEYALGKLRGKHSHKNAFGA</sequence>
<accession>A0A4C1UTJ9</accession>
<keyword evidence="2" id="KW-0472">Membrane</keyword>
<evidence type="ECO:0000256" key="2">
    <source>
        <dbReference type="SAM" id="Phobius"/>
    </source>
</evidence>
<keyword evidence="2" id="KW-0812">Transmembrane</keyword>